<keyword evidence="3" id="KW-1185">Reference proteome</keyword>
<evidence type="ECO:0000313" key="2">
    <source>
        <dbReference type="EMBL" id="MBB3665912.1"/>
    </source>
</evidence>
<reference evidence="2 3" key="1">
    <citation type="submission" date="2020-08" db="EMBL/GenBank/DDBJ databases">
        <title>Sequencing the genomes of 1000 actinobacteria strains.</title>
        <authorList>
            <person name="Klenk H.-P."/>
        </authorList>
    </citation>
    <scope>NUCLEOTIDE SEQUENCE [LARGE SCALE GENOMIC DNA]</scope>
    <source>
        <strain evidence="2 3">DSM 45267</strain>
    </source>
</reference>
<accession>A0A839XQ07</accession>
<evidence type="ECO:0000256" key="1">
    <source>
        <dbReference type="SAM" id="MobiDB-lite"/>
    </source>
</evidence>
<dbReference type="RefSeq" id="WP_183787112.1">
    <property type="nucleotide sequence ID" value="NZ_JACIBS010000009.1"/>
</dbReference>
<organism evidence="2 3">
    <name type="scientific">Prauserella sediminis</name>
    <dbReference type="NCBI Taxonomy" id="577680"/>
    <lineage>
        <taxon>Bacteria</taxon>
        <taxon>Bacillati</taxon>
        <taxon>Actinomycetota</taxon>
        <taxon>Actinomycetes</taxon>
        <taxon>Pseudonocardiales</taxon>
        <taxon>Pseudonocardiaceae</taxon>
        <taxon>Prauserella</taxon>
        <taxon>Prauserella salsuginis group</taxon>
    </lineage>
</organism>
<dbReference type="Proteomes" id="UP000564573">
    <property type="component" value="Unassembled WGS sequence"/>
</dbReference>
<proteinExistence type="predicted"/>
<name>A0A839XQ07_9PSEU</name>
<comment type="caution">
    <text evidence="2">The sequence shown here is derived from an EMBL/GenBank/DDBJ whole genome shotgun (WGS) entry which is preliminary data.</text>
</comment>
<feature type="compositionally biased region" description="Low complexity" evidence="1">
    <location>
        <begin position="75"/>
        <end position="89"/>
    </location>
</feature>
<dbReference type="EMBL" id="JACIBS010000009">
    <property type="protein sequence ID" value="MBB3665912.1"/>
    <property type="molecule type" value="Genomic_DNA"/>
</dbReference>
<feature type="region of interest" description="Disordered" evidence="1">
    <location>
        <begin position="54"/>
        <end position="96"/>
    </location>
</feature>
<gene>
    <name evidence="2" type="ORF">FB384_004871</name>
</gene>
<dbReference type="AlphaFoldDB" id="A0A839XQ07"/>
<sequence>MSHTPAIADEVIYLTFQGDQRRAVVIGLNAVESELTLAVLKSSNPDQFDYVSIFAPHDPSGGDRGTWRYPSIPDQEPAPVDEPVAAAPQQPSPVPR</sequence>
<protein>
    <submittedName>
        <fullName evidence="2">Uncharacterized protein</fullName>
    </submittedName>
</protein>
<evidence type="ECO:0000313" key="3">
    <source>
        <dbReference type="Proteomes" id="UP000564573"/>
    </source>
</evidence>